<dbReference type="STRING" id="337451.A0A443NHR4"/>
<evidence type="ECO:0000313" key="7">
    <source>
        <dbReference type="EMBL" id="RWR78071.1"/>
    </source>
</evidence>
<name>A0A443NHR4_9MAGN</name>
<dbReference type="GO" id="GO:0005737">
    <property type="term" value="C:cytoplasm"/>
    <property type="evidence" value="ECO:0007669"/>
    <property type="project" value="UniProtKB-ARBA"/>
</dbReference>
<dbReference type="Proteomes" id="UP000283530">
    <property type="component" value="Unassembled WGS sequence"/>
</dbReference>
<comment type="function">
    <text evidence="5">Acylhydrolase that catalyzes the hydrolysis of phospholipids at the sn-1 position.</text>
</comment>
<evidence type="ECO:0000313" key="8">
    <source>
        <dbReference type="Proteomes" id="UP000283530"/>
    </source>
</evidence>
<evidence type="ECO:0000256" key="3">
    <source>
        <dbReference type="ARBA" id="ARBA00022963"/>
    </source>
</evidence>
<protein>
    <recommendedName>
        <fullName evidence="5">Phospholipase A1</fullName>
        <ecNumber evidence="5">3.1.1.-</ecNumber>
    </recommendedName>
</protein>
<evidence type="ECO:0000259" key="6">
    <source>
        <dbReference type="Pfam" id="PF01764"/>
    </source>
</evidence>
<keyword evidence="8" id="KW-1185">Reference proteome</keyword>
<evidence type="ECO:0000256" key="4">
    <source>
        <dbReference type="ARBA" id="ARBA00023098"/>
    </source>
</evidence>
<dbReference type="InterPro" id="IPR002921">
    <property type="entry name" value="Fungal_lipase-type"/>
</dbReference>
<dbReference type="AlphaFoldDB" id="A0A443NHR4"/>
<evidence type="ECO:0000256" key="2">
    <source>
        <dbReference type="ARBA" id="ARBA00022801"/>
    </source>
</evidence>
<dbReference type="GO" id="GO:0016042">
    <property type="term" value="P:lipid catabolic process"/>
    <property type="evidence" value="ECO:0007669"/>
    <property type="project" value="UniProtKB-UniRule"/>
</dbReference>
<dbReference type="EMBL" id="QPKB01000002">
    <property type="protein sequence ID" value="RWR78071.1"/>
    <property type="molecule type" value="Genomic_DNA"/>
</dbReference>
<keyword evidence="4 5" id="KW-0443">Lipid metabolism</keyword>
<dbReference type="GO" id="GO:0008970">
    <property type="term" value="F:phospholipase A1 activity"/>
    <property type="evidence" value="ECO:0007669"/>
    <property type="project" value="UniProtKB-UniRule"/>
</dbReference>
<gene>
    <name evidence="7" type="ORF">CKAN_00658000</name>
</gene>
<dbReference type="CDD" id="cd00519">
    <property type="entry name" value="Lipase_3"/>
    <property type="match status" value="2"/>
</dbReference>
<proteinExistence type="inferred from homology"/>
<dbReference type="Gene3D" id="3.40.50.1820">
    <property type="entry name" value="alpha/beta hydrolase"/>
    <property type="match status" value="2"/>
</dbReference>
<comment type="caution">
    <text evidence="7">The sequence shown here is derived from an EMBL/GenBank/DDBJ whole genome shotgun (WGS) entry which is preliminary data.</text>
</comment>
<dbReference type="Pfam" id="PF01764">
    <property type="entry name" value="Lipase_3"/>
    <property type="match status" value="2"/>
</dbReference>
<dbReference type="PANTHER" id="PTHR31828">
    <property type="entry name" value="PHOSPHOLIPASE A1-IIGAMMA"/>
    <property type="match status" value="1"/>
</dbReference>
<accession>A0A443NHR4</accession>
<keyword evidence="2 5" id="KW-0378">Hydrolase</keyword>
<feature type="domain" description="Fungal lipase-type" evidence="6">
    <location>
        <begin position="542"/>
        <end position="717"/>
    </location>
</feature>
<dbReference type="EC" id="3.1.1.-" evidence="5"/>
<keyword evidence="3 5" id="KW-0442">Lipid degradation</keyword>
<feature type="domain" description="Fungal lipase-type" evidence="6">
    <location>
        <begin position="134"/>
        <end position="299"/>
    </location>
</feature>
<dbReference type="FunFam" id="3.40.50.1820:FF:000065">
    <property type="entry name" value="Phospholipase A1-II 3"/>
    <property type="match status" value="2"/>
</dbReference>
<reference evidence="7 8" key="1">
    <citation type="journal article" date="2019" name="Nat. Plants">
        <title>Stout camphor tree genome fills gaps in understanding of flowering plant genome evolution.</title>
        <authorList>
            <person name="Chaw S.M."/>
            <person name="Liu Y.C."/>
            <person name="Wu Y.W."/>
            <person name="Wang H.Y."/>
            <person name="Lin C.I."/>
            <person name="Wu C.S."/>
            <person name="Ke H.M."/>
            <person name="Chang L.Y."/>
            <person name="Hsu C.Y."/>
            <person name="Yang H.T."/>
            <person name="Sudianto E."/>
            <person name="Hsu M.H."/>
            <person name="Wu K.P."/>
            <person name="Wang L.N."/>
            <person name="Leebens-Mack J.H."/>
            <person name="Tsai I.J."/>
        </authorList>
    </citation>
    <scope>NUCLEOTIDE SEQUENCE [LARGE SCALE GENOMIC DNA]</scope>
    <source>
        <strain evidence="8">cv. Chaw 1501</strain>
        <tissue evidence="7">Young leaves</tissue>
    </source>
</reference>
<dbReference type="SUPFAM" id="SSF53474">
    <property type="entry name" value="alpha/beta-Hydrolases"/>
    <property type="match status" value="2"/>
</dbReference>
<sequence length="827" mass="93366">MEGGREPTWPELLGSNNWEGLLDPLNLPLRRLILRCGDLCQATYDAFNNDTHSKYTGCSRYGKKDFFKKVGFPPDEDYIVSSFLYTTASVDLPVGFLVQSLSREAWSRESNWIGYIAVSSDKATRASGRREIYAAWRGTTRDLEWIDVCDPEPVSIEPLLAKKDVGYSSDDPPKVMKGWYTIYTSDDPKSPFTKLSARQQFLSKIKELVSLYKDEKEQLSLVCAGHSLGACLAILSAFDVVENGLSKIGDRPEFPVTAFVFGSPEVGNKAFNERLKKLPNLRVLLVKNEIDLIPDYPGQLLGYTDTGVKLVVDTRKSPYLKDSKNPGDWHNLQGLLHVVAGWNGKEGEFGFKVKRSIGLVNKSCDFLKDECLIPGSWWVEKNRGMVLEKDGEWQLASPSEEDMPLCHLDMEGGSEPTWPELLGSNHWEGLLDPLNIPLRRLILRCGDLCQATYDAFNNDPHSKYTGSSRYGKHNFFKKVAFSPDEDYTVFCFLYATASIDVPEGFLLHSLSREAWSRESNWIGYIAVSSDEAARASGRREIYVAWRGTTRNLEWINVFNPEPESIEPLLAKKEDKQESHWYDGLLGRSDDEPKVMKGWNIIYTSDDPKSSFTKLSARQQFLSKIKELVSLYKDEQEQLSLVCTGHSLGASLAILSVFDVVENGLSKIDDRPEFPVTAIVFGSPQVGNKAFNERFKKLPNLRVLTVRNVIDLIPEYPSRLLGYRDTGVELAVDTRKSPYLKESKNPSDWHNLQALLHVVAGWNGKDGEFALQVKRSIALVNKSSEFLKDECLIPGSWWVEKNKGMVLEKDGEWQLAPPDEEDVPVPEY</sequence>
<dbReference type="InterPro" id="IPR029058">
    <property type="entry name" value="AB_hydrolase_fold"/>
</dbReference>
<evidence type="ECO:0000256" key="1">
    <source>
        <dbReference type="ARBA" id="ARBA00010701"/>
    </source>
</evidence>
<evidence type="ECO:0000256" key="5">
    <source>
        <dbReference type="RuleBase" id="RU367093"/>
    </source>
</evidence>
<comment type="similarity">
    <text evidence="1 5">Belongs to the AB hydrolase superfamily. Lipase family.</text>
</comment>
<dbReference type="InterPro" id="IPR033556">
    <property type="entry name" value="PLA"/>
</dbReference>
<organism evidence="7 8">
    <name type="scientific">Cinnamomum micranthum f. kanehirae</name>
    <dbReference type="NCBI Taxonomy" id="337451"/>
    <lineage>
        <taxon>Eukaryota</taxon>
        <taxon>Viridiplantae</taxon>
        <taxon>Streptophyta</taxon>
        <taxon>Embryophyta</taxon>
        <taxon>Tracheophyta</taxon>
        <taxon>Spermatophyta</taxon>
        <taxon>Magnoliopsida</taxon>
        <taxon>Magnoliidae</taxon>
        <taxon>Laurales</taxon>
        <taxon>Lauraceae</taxon>
        <taxon>Cinnamomum</taxon>
    </lineage>
</organism>
<dbReference type="PANTHER" id="PTHR31828:SF10">
    <property type="entry name" value="PHOSPHOLIPASE A1-IIDELTA"/>
    <property type="match status" value="1"/>
</dbReference>
<dbReference type="OrthoDB" id="438440at2759"/>